<reference evidence="1" key="1">
    <citation type="submission" date="2016-04" db="EMBL/GenBank/DDBJ databases">
        <authorList>
            <person name="Evans L.H."/>
            <person name="Alamgir A."/>
            <person name="Owens N."/>
            <person name="Weber N.D."/>
            <person name="Virtaneva K."/>
            <person name="Barbian K."/>
            <person name="Babar A."/>
            <person name="Rosenke K."/>
        </authorList>
    </citation>
    <scope>NUCLEOTIDE SEQUENCE</scope>
    <source>
        <strain evidence="1">86</strain>
    </source>
</reference>
<gene>
    <name evidence="1" type="ORF">KL86CLO1_12502</name>
</gene>
<proteinExistence type="predicted"/>
<name>A0A212KAI5_9FIRM</name>
<protein>
    <submittedName>
        <fullName evidence="1">Uncharacterized protein</fullName>
    </submittedName>
</protein>
<organism evidence="1">
    <name type="scientific">uncultured Eubacteriales bacterium</name>
    <dbReference type="NCBI Taxonomy" id="172733"/>
    <lineage>
        <taxon>Bacteria</taxon>
        <taxon>Bacillati</taxon>
        <taxon>Bacillota</taxon>
        <taxon>Clostridia</taxon>
        <taxon>Eubacteriales</taxon>
        <taxon>environmental samples</taxon>
    </lineage>
</organism>
<accession>A0A212KAI5</accession>
<evidence type="ECO:0000313" key="1">
    <source>
        <dbReference type="EMBL" id="SBW08703.1"/>
    </source>
</evidence>
<dbReference type="EMBL" id="FLUN01000001">
    <property type="protein sequence ID" value="SBW08703.1"/>
    <property type="molecule type" value="Genomic_DNA"/>
</dbReference>
<dbReference type="AlphaFoldDB" id="A0A212KAI5"/>
<sequence>MSLSCKFVPSVAQLGANSRKQEAGIFSHVKRCLPFLLSRTGFPRLSYCFSIQFYNPNRNLVFFMNILPFSDYKIYIQYVIIIFEEESVRNKIEIRYTTYQSGEFMPPTEGIDLI</sequence>